<sequence>MTQATIDVILGAITGTIVFCCWWLLHRLGGAAHRRLRWLRWGDRALVLAHRVMTAHAELLASEVDLASHIEDAPSHELRAFAVRVRDVAAAVPPLLLAQLQRFRLTEPPPAEPPVVAPEPGPEPEHVAVVGDDDGWGDEG</sequence>
<proteinExistence type="predicted"/>
<feature type="transmembrane region" description="Helical" evidence="2">
    <location>
        <begin position="6"/>
        <end position="25"/>
    </location>
</feature>
<feature type="compositionally biased region" description="Acidic residues" evidence="1">
    <location>
        <begin position="131"/>
        <end position="140"/>
    </location>
</feature>
<evidence type="ECO:0000313" key="3">
    <source>
        <dbReference type="EMBL" id="QJA64573.1"/>
    </source>
</evidence>
<keyword evidence="2" id="KW-0472">Membrane</keyword>
<dbReference type="AlphaFoldDB" id="A0A6M3J3Y0"/>
<protein>
    <submittedName>
        <fullName evidence="3">Uncharacterized protein</fullName>
    </submittedName>
</protein>
<reference evidence="3" key="1">
    <citation type="submission" date="2020-03" db="EMBL/GenBank/DDBJ databases">
        <title>The deep terrestrial virosphere.</title>
        <authorList>
            <person name="Holmfeldt K."/>
            <person name="Nilsson E."/>
            <person name="Simone D."/>
            <person name="Lopez-Fernandez M."/>
            <person name="Wu X."/>
            <person name="de Brujin I."/>
            <person name="Lundin D."/>
            <person name="Andersson A."/>
            <person name="Bertilsson S."/>
            <person name="Dopson M."/>
        </authorList>
    </citation>
    <scope>NUCLEOTIDE SEQUENCE</scope>
    <source>
        <strain evidence="3">MM415B00488</strain>
    </source>
</reference>
<evidence type="ECO:0000256" key="1">
    <source>
        <dbReference type="SAM" id="MobiDB-lite"/>
    </source>
</evidence>
<organism evidence="3">
    <name type="scientific">viral metagenome</name>
    <dbReference type="NCBI Taxonomy" id="1070528"/>
    <lineage>
        <taxon>unclassified sequences</taxon>
        <taxon>metagenomes</taxon>
        <taxon>organismal metagenomes</taxon>
    </lineage>
</organism>
<keyword evidence="2" id="KW-1133">Transmembrane helix</keyword>
<feature type="compositionally biased region" description="Pro residues" evidence="1">
    <location>
        <begin position="108"/>
        <end position="121"/>
    </location>
</feature>
<gene>
    <name evidence="3" type="ORF">MM415B00488_0021</name>
</gene>
<evidence type="ECO:0000256" key="2">
    <source>
        <dbReference type="SAM" id="Phobius"/>
    </source>
</evidence>
<keyword evidence="2" id="KW-0812">Transmembrane</keyword>
<feature type="region of interest" description="Disordered" evidence="1">
    <location>
        <begin position="108"/>
        <end position="140"/>
    </location>
</feature>
<name>A0A6M3J3Y0_9ZZZZ</name>
<dbReference type="EMBL" id="MT141522">
    <property type="protein sequence ID" value="QJA64573.1"/>
    <property type="molecule type" value="Genomic_DNA"/>
</dbReference>
<accession>A0A6M3J3Y0</accession>